<feature type="transmembrane region" description="Helical" evidence="2">
    <location>
        <begin position="42"/>
        <end position="62"/>
    </location>
</feature>
<evidence type="ECO:0000256" key="1">
    <source>
        <dbReference type="SAM" id="MobiDB-lite"/>
    </source>
</evidence>
<protein>
    <recommendedName>
        <fullName evidence="5">Major facilitator superfamily (MFS) profile domain-containing protein</fullName>
    </recommendedName>
</protein>
<dbReference type="RefSeq" id="WP_398661007.1">
    <property type="nucleotide sequence ID" value="NZ_JBITDC010000022.1"/>
</dbReference>
<dbReference type="Proteomes" id="UP001612415">
    <property type="component" value="Unassembled WGS sequence"/>
</dbReference>
<keyword evidence="2" id="KW-1133">Transmembrane helix</keyword>
<proteinExistence type="predicted"/>
<keyword evidence="2" id="KW-0812">Transmembrane</keyword>
<name>A0ABW7YEG5_STRCE</name>
<reference evidence="3 4" key="1">
    <citation type="submission" date="2024-10" db="EMBL/GenBank/DDBJ databases">
        <title>The Natural Products Discovery Center: Release of the First 8490 Sequenced Strains for Exploring Actinobacteria Biosynthetic Diversity.</title>
        <authorList>
            <person name="Kalkreuter E."/>
            <person name="Kautsar S.A."/>
            <person name="Yang D."/>
            <person name="Bader C.D."/>
            <person name="Teijaro C.N."/>
            <person name="Fluegel L."/>
            <person name="Davis C.M."/>
            <person name="Simpson J.R."/>
            <person name="Lauterbach L."/>
            <person name="Steele A.D."/>
            <person name="Gui C."/>
            <person name="Meng S."/>
            <person name="Li G."/>
            <person name="Viehrig K."/>
            <person name="Ye F."/>
            <person name="Su P."/>
            <person name="Kiefer A.F."/>
            <person name="Nichols A."/>
            <person name="Cepeda A.J."/>
            <person name="Yan W."/>
            <person name="Fan B."/>
            <person name="Jiang Y."/>
            <person name="Adhikari A."/>
            <person name="Zheng C.-J."/>
            <person name="Schuster L."/>
            <person name="Cowan T.M."/>
            <person name="Smanski M.J."/>
            <person name="Chevrette M.G."/>
            <person name="De Carvalho L.P.S."/>
            <person name="Shen B."/>
        </authorList>
    </citation>
    <scope>NUCLEOTIDE SEQUENCE [LARGE SCALE GENOMIC DNA]</scope>
    <source>
        <strain evidence="3 4">NPDC051599</strain>
    </source>
</reference>
<organism evidence="3 4">
    <name type="scientific">Streptomyces cellulosae</name>
    <dbReference type="NCBI Taxonomy" id="1968"/>
    <lineage>
        <taxon>Bacteria</taxon>
        <taxon>Bacillati</taxon>
        <taxon>Actinomycetota</taxon>
        <taxon>Actinomycetes</taxon>
        <taxon>Kitasatosporales</taxon>
        <taxon>Streptomycetaceae</taxon>
        <taxon>Streptomyces</taxon>
    </lineage>
</organism>
<dbReference type="EMBL" id="JBITDC010000022">
    <property type="protein sequence ID" value="MFI5680581.1"/>
    <property type="molecule type" value="Genomic_DNA"/>
</dbReference>
<evidence type="ECO:0000256" key="2">
    <source>
        <dbReference type="SAM" id="Phobius"/>
    </source>
</evidence>
<dbReference type="SUPFAM" id="SSF103473">
    <property type="entry name" value="MFS general substrate transporter"/>
    <property type="match status" value="1"/>
</dbReference>
<gene>
    <name evidence="3" type="ORF">ACIA8P_39260</name>
</gene>
<accession>A0ABW7YEG5</accession>
<comment type="caution">
    <text evidence="3">The sequence shown here is derived from an EMBL/GenBank/DDBJ whole genome shotgun (WGS) entry which is preliminary data.</text>
</comment>
<evidence type="ECO:0000313" key="3">
    <source>
        <dbReference type="EMBL" id="MFI5680581.1"/>
    </source>
</evidence>
<sequence length="125" mass="13610">MTLYLKGLRGWSSLRTALALVITGCDAVLAPTLTPKLVARFGNARVIVGGFALVVVAYGMFLRVGPDWPYPAMLPTLFLAGSPSRWRTARSRSRRPTGSPTPNRAWRADSCTPPHSSARRSGSRR</sequence>
<evidence type="ECO:0000313" key="4">
    <source>
        <dbReference type="Proteomes" id="UP001612415"/>
    </source>
</evidence>
<feature type="region of interest" description="Disordered" evidence="1">
    <location>
        <begin position="84"/>
        <end position="125"/>
    </location>
</feature>
<dbReference type="InterPro" id="IPR036259">
    <property type="entry name" value="MFS_trans_sf"/>
</dbReference>
<keyword evidence="2" id="KW-0472">Membrane</keyword>
<evidence type="ECO:0008006" key="5">
    <source>
        <dbReference type="Google" id="ProtNLM"/>
    </source>
</evidence>
<keyword evidence="4" id="KW-1185">Reference proteome</keyword>